<name>A0A6M3L9G8_9ZZZZ</name>
<proteinExistence type="predicted"/>
<sequence length="324" mass="34947">MTVAEIVDRARFYSRVDSTAASNDFCAAMVADAARQFSHDVFGLPIEEYLLAPAAFDTNTSYAVGVAITGGANALSTTDVAITTTARTLASGTTIGTDFAATLNAAIATGDLTISFTNFYFTIDTTTSTESTAITFSSPDAEDYLDAQGLLGLAGSLTYASGTFAGSFPEDCTRRVTLSGTPISVKHVAWNKYALSQAPRSSFIRPDRTGDPSYYFVEGNQVLITPAPSSQKELYVMYKGVPDLSDISNYASGTIPSIIPAKYHIGLAYWVAAELLMGTFEDEMRAQRLSSYYRIVQEYLVNYNNQNTSLGPEASPGLWYRVEE</sequence>
<organism evidence="1">
    <name type="scientific">viral metagenome</name>
    <dbReference type="NCBI Taxonomy" id="1070528"/>
    <lineage>
        <taxon>unclassified sequences</taxon>
        <taxon>metagenomes</taxon>
        <taxon>organismal metagenomes</taxon>
    </lineage>
</organism>
<evidence type="ECO:0000313" key="1">
    <source>
        <dbReference type="EMBL" id="QJA90024.1"/>
    </source>
</evidence>
<protein>
    <submittedName>
        <fullName evidence="1">Uncharacterized protein</fullName>
    </submittedName>
</protein>
<reference evidence="1" key="1">
    <citation type="submission" date="2020-03" db="EMBL/GenBank/DDBJ databases">
        <title>The deep terrestrial virosphere.</title>
        <authorList>
            <person name="Holmfeldt K."/>
            <person name="Nilsson E."/>
            <person name="Simone D."/>
            <person name="Lopez-Fernandez M."/>
            <person name="Wu X."/>
            <person name="de Brujin I."/>
            <person name="Lundin D."/>
            <person name="Andersson A."/>
            <person name="Bertilsson S."/>
            <person name="Dopson M."/>
        </authorList>
    </citation>
    <scope>NUCLEOTIDE SEQUENCE</scope>
    <source>
        <strain evidence="1">MM415B02459</strain>
    </source>
</reference>
<dbReference type="InterPro" id="IPR056209">
    <property type="entry name" value="SU10_adaptor"/>
</dbReference>
<accession>A0A6M3L9G8</accession>
<gene>
    <name evidence="1" type="ORF">MM415B02459_0012</name>
</gene>
<dbReference type="EMBL" id="MT142885">
    <property type="protein sequence ID" value="QJA90024.1"/>
    <property type="molecule type" value="Genomic_DNA"/>
</dbReference>
<dbReference type="AlphaFoldDB" id="A0A6M3L9G8"/>
<dbReference type="Pfam" id="PF24175">
    <property type="entry name" value="SU10_adaptor"/>
    <property type="match status" value="1"/>
</dbReference>